<evidence type="ECO:0000313" key="2">
    <source>
        <dbReference type="EMBL" id="MFC6869428.1"/>
    </source>
</evidence>
<sequence length="246" mass="26341">MAVFAAAVIRDLPRLRSYASEVVRQMAALVMTSALIIWVMEFVAGTMVGIESSYVLQQVGAAGYSGALTAIGALRELGPYMWGYILAAQVGCGLVAEIGSMRISDEIDAMEVMGIRSRAYLVGTRLLAAWIVMPFLYIVGLGVMYVAEYLVVVVQLGGVSPGGYGLIFWLFQNPADLVYSLSKIMAMGTVIVLVGCYYGYRAQGGPVGVGINTAKSMMVNLVLVHIIGMFGTWLFWGLSPNAPIAN</sequence>
<feature type="transmembrane region" description="Helical" evidence="1">
    <location>
        <begin position="149"/>
        <end position="171"/>
    </location>
</feature>
<dbReference type="PANTHER" id="PTHR30188:SF13">
    <property type="entry name" value="CONSERVED HYPOTHETICAL INTEGRAL MEMBRANE PROTEIN YRBE3B"/>
    <property type="match status" value="1"/>
</dbReference>
<dbReference type="InterPro" id="IPR030802">
    <property type="entry name" value="Permease_MalE"/>
</dbReference>
<name>A0ABW2C2T0_9PSEU</name>
<dbReference type="PANTHER" id="PTHR30188">
    <property type="entry name" value="ABC TRANSPORTER PERMEASE PROTEIN-RELATED"/>
    <property type="match status" value="1"/>
</dbReference>
<dbReference type="RefSeq" id="WP_345400705.1">
    <property type="nucleotide sequence ID" value="NZ_BAABLA010000101.1"/>
</dbReference>
<dbReference type="Proteomes" id="UP001596337">
    <property type="component" value="Unassembled WGS sequence"/>
</dbReference>
<feature type="transmembrane region" description="Helical" evidence="1">
    <location>
        <begin position="22"/>
        <end position="43"/>
    </location>
</feature>
<keyword evidence="3" id="KW-1185">Reference proteome</keyword>
<feature type="transmembrane region" description="Helical" evidence="1">
    <location>
        <begin position="80"/>
        <end position="98"/>
    </location>
</feature>
<gene>
    <name evidence="2" type="ORF">ACFQGD_20005</name>
</gene>
<accession>A0ABW2C2T0</accession>
<keyword evidence="1" id="KW-0812">Transmembrane</keyword>
<feature type="transmembrane region" description="Helical" evidence="1">
    <location>
        <begin position="220"/>
        <end position="238"/>
    </location>
</feature>
<reference evidence="3" key="1">
    <citation type="journal article" date="2019" name="Int. J. Syst. Evol. Microbiol.">
        <title>The Global Catalogue of Microorganisms (GCM) 10K type strain sequencing project: providing services to taxonomists for standard genome sequencing and annotation.</title>
        <authorList>
            <consortium name="The Broad Institute Genomics Platform"/>
            <consortium name="The Broad Institute Genome Sequencing Center for Infectious Disease"/>
            <person name="Wu L."/>
            <person name="Ma J."/>
        </authorList>
    </citation>
    <scope>NUCLEOTIDE SEQUENCE [LARGE SCALE GENOMIC DNA]</scope>
    <source>
        <strain evidence="3">KCTC 32255</strain>
    </source>
</reference>
<protein>
    <submittedName>
        <fullName evidence="2">ABC transporter permease</fullName>
    </submittedName>
</protein>
<keyword evidence="1" id="KW-0472">Membrane</keyword>
<evidence type="ECO:0000313" key="3">
    <source>
        <dbReference type="Proteomes" id="UP001596337"/>
    </source>
</evidence>
<feature type="transmembrane region" description="Helical" evidence="1">
    <location>
        <begin position="55"/>
        <end position="74"/>
    </location>
</feature>
<evidence type="ECO:0000256" key="1">
    <source>
        <dbReference type="SAM" id="Phobius"/>
    </source>
</evidence>
<feature type="transmembrane region" description="Helical" evidence="1">
    <location>
        <begin position="119"/>
        <end position="143"/>
    </location>
</feature>
<proteinExistence type="predicted"/>
<dbReference type="EMBL" id="JBHSXX010000001">
    <property type="protein sequence ID" value="MFC6869428.1"/>
    <property type="molecule type" value="Genomic_DNA"/>
</dbReference>
<organism evidence="2 3">
    <name type="scientific">Haloechinothrix salitolerans</name>
    <dbReference type="NCBI Taxonomy" id="926830"/>
    <lineage>
        <taxon>Bacteria</taxon>
        <taxon>Bacillati</taxon>
        <taxon>Actinomycetota</taxon>
        <taxon>Actinomycetes</taxon>
        <taxon>Pseudonocardiales</taxon>
        <taxon>Pseudonocardiaceae</taxon>
        <taxon>Haloechinothrix</taxon>
    </lineage>
</organism>
<keyword evidence="1" id="KW-1133">Transmembrane helix</keyword>
<dbReference type="Pfam" id="PF02405">
    <property type="entry name" value="MlaE"/>
    <property type="match status" value="1"/>
</dbReference>
<feature type="transmembrane region" description="Helical" evidence="1">
    <location>
        <begin position="178"/>
        <end position="200"/>
    </location>
</feature>
<comment type="caution">
    <text evidence="2">The sequence shown here is derived from an EMBL/GenBank/DDBJ whole genome shotgun (WGS) entry which is preliminary data.</text>
</comment>